<sequence length="211" mass="24348">MLMIVLSVMFVLSGCTLGSTIEDELSNVLSEMHEAEKTYRDGLKDLTKIEQTEQNLFNQTMELSQEENEKLKTNIEEMKALLKKRKIHIKEETKSMESAMKLVSDIDKIEKKSEGDTKAEVVKLKNAIDHRYQTHTIFVDKYEKLTKLQGELYEMLLVEEIDITKLEQKVEALNAQNDEVTNAIKEFNEATNSLNETKDAAFAYFKKNKSK</sequence>
<accession>A0A1D8JKM7</accession>
<keyword evidence="1" id="KW-0175">Coiled coil</keyword>
<dbReference type="AlphaFoldDB" id="A0A1D8JKM7"/>
<evidence type="ECO:0000256" key="1">
    <source>
        <dbReference type="SAM" id="Coils"/>
    </source>
</evidence>
<feature type="coiled-coil region" evidence="1">
    <location>
        <begin position="156"/>
        <end position="193"/>
    </location>
</feature>
<name>A0A1D8JKM7_9BACL</name>
<reference evidence="2 3" key="1">
    <citation type="submission" date="2016-09" db="EMBL/GenBank/DDBJ databases">
        <title>Complete genome sequence of the Lysinibacillus sphaericus LMG 22257, a specie of Bacillus with ureolytic activity that can effectively biodeposit calcium carbonate.</title>
        <authorList>
            <person name="Yan W."/>
        </authorList>
    </citation>
    <scope>NUCLEOTIDE SEQUENCE [LARGE SCALE GENOMIC DNA]</scope>
    <source>
        <strain evidence="2 3">LMG 22257</strain>
    </source>
</reference>
<dbReference type="InterPro" id="IPR036785">
    <property type="entry name" value="YkyA-like_sf"/>
</dbReference>
<dbReference type="Proteomes" id="UP000185746">
    <property type="component" value="Chromosome"/>
</dbReference>
<proteinExistence type="predicted"/>
<protein>
    <recommendedName>
        <fullName evidence="4">Cell-wall binding lipoprotein</fullName>
    </recommendedName>
</protein>
<keyword evidence="3" id="KW-1185">Reference proteome</keyword>
<evidence type="ECO:0000313" key="2">
    <source>
        <dbReference type="EMBL" id="AOV09243.1"/>
    </source>
</evidence>
<dbReference type="EMBL" id="CP017560">
    <property type="protein sequence ID" value="AOV09243.1"/>
    <property type="molecule type" value="Genomic_DNA"/>
</dbReference>
<dbReference type="SUPFAM" id="SSF140423">
    <property type="entry name" value="MW0975(SA0943)-like"/>
    <property type="match status" value="1"/>
</dbReference>
<dbReference type="KEGG" id="surl:BI350_13205"/>
<evidence type="ECO:0000313" key="3">
    <source>
        <dbReference type="Proteomes" id="UP000185746"/>
    </source>
</evidence>
<dbReference type="InterPro" id="IPR019454">
    <property type="entry name" value="Lipoprot_YkyA-like"/>
</dbReference>
<organism evidence="2 3">
    <name type="scientific">Sporosarcina ureilytica</name>
    <dbReference type="NCBI Taxonomy" id="298596"/>
    <lineage>
        <taxon>Bacteria</taxon>
        <taxon>Bacillati</taxon>
        <taxon>Bacillota</taxon>
        <taxon>Bacilli</taxon>
        <taxon>Bacillales</taxon>
        <taxon>Caryophanaceae</taxon>
        <taxon>Sporosarcina</taxon>
    </lineage>
</organism>
<dbReference type="Gene3D" id="1.20.120.570">
    <property type="entry name" value="YkyA-like"/>
    <property type="match status" value="1"/>
</dbReference>
<gene>
    <name evidence="2" type="ORF">BI350_13205</name>
</gene>
<evidence type="ECO:0008006" key="4">
    <source>
        <dbReference type="Google" id="ProtNLM"/>
    </source>
</evidence>
<dbReference type="Pfam" id="PF10368">
    <property type="entry name" value="YkyA"/>
    <property type="match status" value="1"/>
</dbReference>
<feature type="coiled-coil region" evidence="1">
    <location>
        <begin position="49"/>
        <end position="81"/>
    </location>
</feature>